<feature type="region of interest" description="Disordered" evidence="3">
    <location>
        <begin position="36"/>
        <end position="60"/>
    </location>
</feature>
<dbReference type="InterPro" id="IPR016848">
    <property type="entry name" value="RNase_P/MRP_Rpp29-subunit"/>
</dbReference>
<dbReference type="PANTHER" id="PTHR13348:SF0">
    <property type="entry name" value="RIBONUCLEASE P PROTEIN SUBUNIT P29"/>
    <property type="match status" value="1"/>
</dbReference>
<protein>
    <submittedName>
        <fullName evidence="4">Uncharacterized protein</fullName>
    </submittedName>
</protein>
<dbReference type="GO" id="GO:0033204">
    <property type="term" value="F:ribonuclease P RNA binding"/>
    <property type="evidence" value="ECO:0000318"/>
    <property type="project" value="GO_Central"/>
</dbReference>
<evidence type="ECO:0000256" key="3">
    <source>
        <dbReference type="SAM" id="MobiDB-lite"/>
    </source>
</evidence>
<dbReference type="OMA" id="DKPRCQT"/>
<keyword evidence="5" id="KW-1185">Reference proteome</keyword>
<dbReference type="Proteomes" id="UP000001514">
    <property type="component" value="Unassembled WGS sequence"/>
</dbReference>
<dbReference type="GO" id="GO:0030677">
    <property type="term" value="C:ribonuclease P complex"/>
    <property type="evidence" value="ECO:0000318"/>
    <property type="project" value="GO_Central"/>
</dbReference>
<reference evidence="4 5" key="1">
    <citation type="journal article" date="2011" name="Science">
        <title>The Selaginella genome identifies genetic changes associated with the evolution of vascular plants.</title>
        <authorList>
            <person name="Banks J.A."/>
            <person name="Nishiyama T."/>
            <person name="Hasebe M."/>
            <person name="Bowman J.L."/>
            <person name="Gribskov M."/>
            <person name="dePamphilis C."/>
            <person name="Albert V.A."/>
            <person name="Aono N."/>
            <person name="Aoyama T."/>
            <person name="Ambrose B.A."/>
            <person name="Ashton N.W."/>
            <person name="Axtell M.J."/>
            <person name="Barker E."/>
            <person name="Barker M.S."/>
            <person name="Bennetzen J.L."/>
            <person name="Bonawitz N.D."/>
            <person name="Chapple C."/>
            <person name="Cheng C."/>
            <person name="Correa L.G."/>
            <person name="Dacre M."/>
            <person name="DeBarry J."/>
            <person name="Dreyer I."/>
            <person name="Elias M."/>
            <person name="Engstrom E.M."/>
            <person name="Estelle M."/>
            <person name="Feng L."/>
            <person name="Finet C."/>
            <person name="Floyd S.K."/>
            <person name="Frommer W.B."/>
            <person name="Fujita T."/>
            <person name="Gramzow L."/>
            <person name="Gutensohn M."/>
            <person name="Harholt J."/>
            <person name="Hattori M."/>
            <person name="Heyl A."/>
            <person name="Hirai T."/>
            <person name="Hiwatashi Y."/>
            <person name="Ishikawa M."/>
            <person name="Iwata M."/>
            <person name="Karol K.G."/>
            <person name="Koehler B."/>
            <person name="Kolukisaoglu U."/>
            <person name="Kubo M."/>
            <person name="Kurata T."/>
            <person name="Lalonde S."/>
            <person name="Li K."/>
            <person name="Li Y."/>
            <person name="Litt A."/>
            <person name="Lyons E."/>
            <person name="Manning G."/>
            <person name="Maruyama T."/>
            <person name="Michael T.P."/>
            <person name="Mikami K."/>
            <person name="Miyazaki S."/>
            <person name="Morinaga S."/>
            <person name="Murata T."/>
            <person name="Mueller-Roeber B."/>
            <person name="Nelson D.R."/>
            <person name="Obara M."/>
            <person name="Oguri Y."/>
            <person name="Olmstead R.G."/>
            <person name="Onodera N."/>
            <person name="Petersen B.L."/>
            <person name="Pils B."/>
            <person name="Prigge M."/>
            <person name="Rensing S.A."/>
            <person name="Riano-Pachon D.M."/>
            <person name="Roberts A.W."/>
            <person name="Sato Y."/>
            <person name="Scheller H.V."/>
            <person name="Schulz B."/>
            <person name="Schulz C."/>
            <person name="Shakirov E.V."/>
            <person name="Shibagaki N."/>
            <person name="Shinohara N."/>
            <person name="Shippen D.E."/>
            <person name="Soerensen I."/>
            <person name="Sotooka R."/>
            <person name="Sugimoto N."/>
            <person name="Sugita M."/>
            <person name="Sumikawa N."/>
            <person name="Tanurdzic M."/>
            <person name="Theissen G."/>
            <person name="Ulvskov P."/>
            <person name="Wakazuki S."/>
            <person name="Weng J.K."/>
            <person name="Willats W.W."/>
            <person name="Wipf D."/>
            <person name="Wolf P.G."/>
            <person name="Yang L."/>
            <person name="Zimmer A.D."/>
            <person name="Zhu Q."/>
            <person name="Mitros T."/>
            <person name="Hellsten U."/>
            <person name="Loque D."/>
            <person name="Otillar R."/>
            <person name="Salamov A."/>
            <person name="Schmutz J."/>
            <person name="Shapiro H."/>
            <person name="Lindquist E."/>
            <person name="Lucas S."/>
            <person name="Rokhsar D."/>
            <person name="Grigoriev I.V."/>
        </authorList>
    </citation>
    <scope>NUCLEOTIDE SEQUENCE [LARGE SCALE GENOMIC DNA]</scope>
</reference>
<dbReference type="SUPFAM" id="SSF101744">
    <property type="entry name" value="Rof/RNase P subunit-like"/>
    <property type="match status" value="1"/>
</dbReference>
<proteinExistence type="inferred from homology"/>
<dbReference type="GO" id="GO:0000172">
    <property type="term" value="C:ribonuclease MRP complex"/>
    <property type="evidence" value="ECO:0000318"/>
    <property type="project" value="GO_Central"/>
</dbReference>
<comment type="subcellular location">
    <subcellularLocation>
        <location evidence="1">Nucleus</location>
    </subcellularLocation>
</comment>
<dbReference type="Pfam" id="PF01868">
    <property type="entry name" value="RNase_P-MRP_p29"/>
    <property type="match status" value="1"/>
</dbReference>
<dbReference type="EMBL" id="GL377639">
    <property type="protein sequence ID" value="EFJ12444.1"/>
    <property type="molecule type" value="Genomic_DNA"/>
</dbReference>
<evidence type="ECO:0000313" key="4">
    <source>
        <dbReference type="EMBL" id="EFJ12444.1"/>
    </source>
</evidence>
<dbReference type="GO" id="GO:0006364">
    <property type="term" value="P:rRNA processing"/>
    <property type="evidence" value="ECO:0000318"/>
    <property type="project" value="GO_Central"/>
</dbReference>
<sequence>MANATPSELKKVRLEALDRRQSHGWSPFTPHFPSIAKNGIAASPKTPASQSQASGRGLSAPYSLPDDPMYIPLPESFFHGEVASNLKLTNSDGKHVVAHLLENLWGKSSKASKEFENKQNQMVQLDNPTTRKMQSDKARARAQLRSKRSMQRWSLRKHRRMESYVLSSKYLKHGLYAPLHEMWKEYMEGLIKGCSQRMMQSRILTAELHGAPMEVLASKSCSFSGSKGLMIRETENTFSIITLDNKLKVVPKRGSIFVLHFDVMKITLFGNNLSARSGQSIECSAKKNVTVEL</sequence>
<dbReference type="PANTHER" id="PTHR13348">
    <property type="entry name" value="RIBONUCLEASE P SUBUNIT P29"/>
    <property type="match status" value="1"/>
</dbReference>
<evidence type="ECO:0000256" key="1">
    <source>
        <dbReference type="ARBA" id="ARBA00004123"/>
    </source>
</evidence>
<evidence type="ECO:0000313" key="5">
    <source>
        <dbReference type="Proteomes" id="UP000001514"/>
    </source>
</evidence>
<dbReference type="Gene3D" id="2.30.30.210">
    <property type="entry name" value="Ribonuclease P/MRP, subunit p29"/>
    <property type="match status" value="1"/>
</dbReference>
<organism evidence="5">
    <name type="scientific">Selaginella moellendorffii</name>
    <name type="common">Spikemoss</name>
    <dbReference type="NCBI Taxonomy" id="88036"/>
    <lineage>
        <taxon>Eukaryota</taxon>
        <taxon>Viridiplantae</taxon>
        <taxon>Streptophyta</taxon>
        <taxon>Embryophyta</taxon>
        <taxon>Tracheophyta</taxon>
        <taxon>Lycopodiopsida</taxon>
        <taxon>Selaginellales</taxon>
        <taxon>Selaginellaceae</taxon>
        <taxon>Selaginella</taxon>
    </lineage>
</organism>
<dbReference type="Gramene" id="EFJ12444">
    <property type="protein sequence ID" value="EFJ12444"/>
    <property type="gene ID" value="SELMODRAFT_425479"/>
</dbReference>
<dbReference type="InterPro" id="IPR036980">
    <property type="entry name" value="RNase_P/MRP_Rpp29_sf"/>
</dbReference>
<dbReference type="GO" id="GO:0005634">
    <property type="term" value="C:nucleus"/>
    <property type="evidence" value="ECO:0007669"/>
    <property type="project" value="UniProtKB-SubCell"/>
</dbReference>
<comment type="similarity">
    <text evidence="2">Belongs to the eukaryotic/archaeal RNase P protein component 1 family.</text>
</comment>
<dbReference type="FunCoup" id="D8ST84">
    <property type="interactions" value="302"/>
</dbReference>
<evidence type="ECO:0000256" key="2">
    <source>
        <dbReference type="ARBA" id="ARBA00006181"/>
    </source>
</evidence>
<accession>D8ST84</accession>
<dbReference type="SMART" id="SM00538">
    <property type="entry name" value="POP4"/>
    <property type="match status" value="1"/>
</dbReference>
<dbReference type="AlphaFoldDB" id="D8ST84"/>
<dbReference type="InParanoid" id="D8ST84"/>
<dbReference type="STRING" id="88036.D8ST84"/>
<dbReference type="HOGENOM" id="CLU_049812_0_0_1"/>
<dbReference type="eggNOG" id="KOG4046">
    <property type="taxonomic scope" value="Eukaryota"/>
</dbReference>
<dbReference type="InterPro" id="IPR002730">
    <property type="entry name" value="Rpp29/RNP1"/>
</dbReference>
<name>D8ST84_SELML</name>
<dbReference type="KEGG" id="smo:SELMODRAFT_425479"/>
<dbReference type="OrthoDB" id="124041at2759"/>
<gene>
    <name evidence="4" type="ORF">SELMODRAFT_425479</name>
</gene>
<dbReference type="InterPro" id="IPR023534">
    <property type="entry name" value="Rof/RNase_P-like"/>
</dbReference>
<dbReference type="GO" id="GO:0001682">
    <property type="term" value="P:tRNA 5'-leader removal"/>
    <property type="evidence" value="ECO:0007669"/>
    <property type="project" value="InterPro"/>
</dbReference>